<organism evidence="2 3">
    <name type="scientific">Dictyobacter halimunensis</name>
    <dbReference type="NCBI Taxonomy" id="3026934"/>
    <lineage>
        <taxon>Bacteria</taxon>
        <taxon>Bacillati</taxon>
        <taxon>Chloroflexota</taxon>
        <taxon>Ktedonobacteria</taxon>
        <taxon>Ktedonobacterales</taxon>
        <taxon>Dictyobacteraceae</taxon>
        <taxon>Dictyobacter</taxon>
    </lineage>
</organism>
<keyword evidence="3" id="KW-1185">Reference proteome</keyword>
<gene>
    <name evidence="2" type="ORF">KDH_77560</name>
</gene>
<dbReference type="InterPro" id="IPR037523">
    <property type="entry name" value="VOC_core"/>
</dbReference>
<feature type="domain" description="VOC" evidence="1">
    <location>
        <begin position="11"/>
        <end position="133"/>
    </location>
</feature>
<dbReference type="PANTHER" id="PTHR34109">
    <property type="entry name" value="BNAUNNG04460D PROTEIN-RELATED"/>
    <property type="match status" value="1"/>
</dbReference>
<protein>
    <recommendedName>
        <fullName evidence="1">VOC domain-containing protein</fullName>
    </recommendedName>
</protein>
<dbReference type="Proteomes" id="UP001344906">
    <property type="component" value="Unassembled WGS sequence"/>
</dbReference>
<comment type="caution">
    <text evidence="2">The sequence shown here is derived from an EMBL/GenBank/DDBJ whole genome shotgun (WGS) entry which is preliminary data.</text>
</comment>
<dbReference type="Gene3D" id="3.10.180.10">
    <property type="entry name" value="2,3-Dihydroxybiphenyl 1,2-Dioxygenase, domain 1"/>
    <property type="match status" value="1"/>
</dbReference>
<reference evidence="2 3" key="1">
    <citation type="submission" date="2023-02" db="EMBL/GenBank/DDBJ databases">
        <title>Dictyobacter halimunensis sp. nov., a new member of the class Ktedonobacteria from forest soil in a geothermal area.</title>
        <authorList>
            <person name="Rachmania M.K."/>
            <person name="Ningsih F."/>
            <person name="Sakai Y."/>
            <person name="Yabe S."/>
            <person name="Yokota A."/>
            <person name="Sjamsuridzal W."/>
        </authorList>
    </citation>
    <scope>NUCLEOTIDE SEQUENCE [LARGE SCALE GENOMIC DNA]</scope>
    <source>
        <strain evidence="2 3">S3.2.2.5</strain>
    </source>
</reference>
<name>A0ABQ6G4A0_9CHLR</name>
<evidence type="ECO:0000313" key="3">
    <source>
        <dbReference type="Proteomes" id="UP001344906"/>
    </source>
</evidence>
<dbReference type="PROSITE" id="PS51819">
    <property type="entry name" value="VOC"/>
    <property type="match status" value="1"/>
</dbReference>
<dbReference type="EMBL" id="BSRI01000002">
    <property type="protein sequence ID" value="GLV60938.1"/>
    <property type="molecule type" value="Genomic_DNA"/>
</dbReference>
<dbReference type="Pfam" id="PF18029">
    <property type="entry name" value="Glyoxalase_6"/>
    <property type="match status" value="1"/>
</dbReference>
<proteinExistence type="predicted"/>
<accession>A0ABQ6G4A0</accession>
<dbReference type="InterPro" id="IPR029068">
    <property type="entry name" value="Glyas_Bleomycin-R_OHBP_Dase"/>
</dbReference>
<evidence type="ECO:0000259" key="1">
    <source>
        <dbReference type="PROSITE" id="PS51819"/>
    </source>
</evidence>
<dbReference type="RefSeq" id="WP_338258172.1">
    <property type="nucleotide sequence ID" value="NZ_BSRI01000002.1"/>
</dbReference>
<dbReference type="PANTHER" id="PTHR34109:SF1">
    <property type="entry name" value="VOC DOMAIN-CONTAINING PROTEIN"/>
    <property type="match status" value="1"/>
</dbReference>
<dbReference type="SUPFAM" id="SSF54593">
    <property type="entry name" value="Glyoxalase/Bleomycin resistance protein/Dihydroxybiphenyl dioxygenase"/>
    <property type="match status" value="1"/>
</dbReference>
<dbReference type="InterPro" id="IPR041581">
    <property type="entry name" value="Glyoxalase_6"/>
</dbReference>
<sequence length="135" mass="14843">MNTDTPDSTPIRTSIAPWLSVSQATQALHFYQAAFGANESYRLEDETGKLAVAQLTIAEANFWLQEDHAASPNSSSEDHPSVHLILTVADPDALFAQAISAGATEVYAITEEHGWRIGRLIDPFGYHWEIGRPLH</sequence>
<evidence type="ECO:0000313" key="2">
    <source>
        <dbReference type="EMBL" id="GLV60938.1"/>
    </source>
</evidence>